<dbReference type="Pfam" id="PF04484">
    <property type="entry name" value="QWRF"/>
    <property type="match status" value="1"/>
</dbReference>
<accession>A0A5S9XDQ8</accession>
<dbReference type="AlphaFoldDB" id="A0A5S9XDQ8"/>
<feature type="compositionally biased region" description="Polar residues" evidence="2">
    <location>
        <begin position="291"/>
        <end position="303"/>
    </location>
</feature>
<dbReference type="ExpressionAtlas" id="A0A5S9XDQ8">
    <property type="expression patterns" value="baseline and differential"/>
</dbReference>
<dbReference type="PANTHER" id="PTHR31807">
    <property type="entry name" value="AUGMIN FAMILY MEMBER"/>
    <property type="match status" value="1"/>
</dbReference>
<sequence>MVAAIPQAAAISTTTDSKNPPPRDRQDKPQLTANNGGLQRRPRAAKNVPSRYLSPSPSHSTTTTTTTATSTSTSSSSSVILRSSKRYPSPLLSRTTNSASNLVYTPSSLPKRSQSVDRRRPSAVSDTRTEMSAATKILITSTRSLSVSFQGEAFSFPISKKKETATPVSHRKCTPERRRATPVRDQRENSKPVDQQLWPGASRRGSSESVVPNSLSRSVDSDSDDGRKLGSGFVGRSMLQHSQSSRVSGDGRLNLGFVGGDGMLEMRDENKARQSTHPRLASSVSCDFTASDTDSVSSGSTNGAHECGSGEVSKTRSLPRNGMASTKFWQETNSRLRRMQDPGSPQCSSPSSRISSISSKFSQSKRFSSDSPLTSSPRGMTSPIRGATRPASPSKLWATATSAPARTSSSPSRVRNGVSEQMNAYNRTLPSILCFSADIRRGKIGEDRVMDAHLLRLLYNRDLQWRFANARADSTLMVQRLSAEKILWNAWVSISELRHSVTLKRIKLLLMRQKLKLASILKEQMCYLEEWSLLDRNHSNSLSGATEALKASTLRLPVSGKAVVDIQDLKHAVSSAVDVMHAMVSSIFSLTSKVEEMNSVMAEMVNITGKEEVLLEQCQGFLTRVAAMQHEDAHNTTKPAINQPDFTTVETDLLCVYTTTHATSQPEWFLTTFYIPTAFSRNLKTAFIVFNRIKVCCLEISVSLHSGFNVF</sequence>
<dbReference type="InterPro" id="IPR007573">
    <property type="entry name" value="QWRF"/>
</dbReference>
<feature type="compositionally biased region" description="Basic and acidic residues" evidence="2">
    <location>
        <begin position="173"/>
        <end position="191"/>
    </location>
</feature>
<feature type="region of interest" description="Disordered" evidence="2">
    <location>
        <begin position="163"/>
        <end position="253"/>
    </location>
</feature>
<reference evidence="3 4" key="1">
    <citation type="submission" date="2019-12" db="EMBL/GenBank/DDBJ databases">
        <authorList>
            <person name="Jiao W.-B."/>
            <person name="Schneeberger K."/>
        </authorList>
    </citation>
    <scope>NUCLEOTIDE SEQUENCE [LARGE SCALE GENOMIC DNA]</scope>
    <source>
        <strain evidence="4">cv. C24</strain>
    </source>
</reference>
<feature type="compositionally biased region" description="Polar residues" evidence="2">
    <location>
        <begin position="92"/>
        <end position="113"/>
    </location>
</feature>
<gene>
    <name evidence="3" type="ORF">C24_LOCUS13213</name>
</gene>
<name>A0A5S9XDQ8_ARATH</name>
<evidence type="ECO:0000313" key="3">
    <source>
        <dbReference type="EMBL" id="CAA0382995.1"/>
    </source>
</evidence>
<organism evidence="3 4">
    <name type="scientific">Arabidopsis thaliana</name>
    <name type="common">Mouse-ear cress</name>
    <dbReference type="NCBI Taxonomy" id="3702"/>
    <lineage>
        <taxon>Eukaryota</taxon>
        <taxon>Viridiplantae</taxon>
        <taxon>Streptophyta</taxon>
        <taxon>Embryophyta</taxon>
        <taxon>Tracheophyta</taxon>
        <taxon>Spermatophyta</taxon>
        <taxon>Magnoliopsida</taxon>
        <taxon>eudicotyledons</taxon>
        <taxon>Gunneridae</taxon>
        <taxon>Pentapetalae</taxon>
        <taxon>rosids</taxon>
        <taxon>malvids</taxon>
        <taxon>Brassicales</taxon>
        <taxon>Brassicaceae</taxon>
        <taxon>Camelineae</taxon>
        <taxon>Arabidopsis</taxon>
    </lineage>
</organism>
<feature type="compositionally biased region" description="Low complexity" evidence="2">
    <location>
        <begin position="344"/>
        <end position="371"/>
    </location>
</feature>
<feature type="compositionally biased region" description="Polar residues" evidence="2">
    <location>
        <begin position="315"/>
        <end position="333"/>
    </location>
</feature>
<dbReference type="EMBL" id="CACSHJ010000089">
    <property type="protein sequence ID" value="CAA0382995.1"/>
    <property type="molecule type" value="Genomic_DNA"/>
</dbReference>
<feature type="region of interest" description="Disordered" evidence="2">
    <location>
        <begin position="1"/>
        <end position="130"/>
    </location>
</feature>
<proteinExistence type="inferred from homology"/>
<feature type="compositionally biased region" description="Low complexity" evidence="2">
    <location>
        <begin position="54"/>
        <end position="78"/>
    </location>
</feature>
<comment type="similarity">
    <text evidence="1">Belongs to the QWRF family.</text>
</comment>
<feature type="region of interest" description="Disordered" evidence="2">
    <location>
        <begin position="291"/>
        <end position="415"/>
    </location>
</feature>
<dbReference type="PANTHER" id="PTHR31807:SF2">
    <property type="entry name" value="PROTEIN SNOWY COTYLEDON 3"/>
    <property type="match status" value="1"/>
</dbReference>
<dbReference type="OrthoDB" id="1924320at2759"/>
<evidence type="ECO:0008006" key="5">
    <source>
        <dbReference type="Google" id="ProtNLM"/>
    </source>
</evidence>
<feature type="compositionally biased region" description="Low complexity" evidence="2">
    <location>
        <begin position="398"/>
        <end position="413"/>
    </location>
</feature>
<dbReference type="Proteomes" id="UP000434276">
    <property type="component" value="Unassembled WGS sequence"/>
</dbReference>
<evidence type="ECO:0000256" key="2">
    <source>
        <dbReference type="SAM" id="MobiDB-lite"/>
    </source>
</evidence>
<protein>
    <recommendedName>
        <fullName evidence="5">QWRF motif protein (DUF566)</fullName>
    </recommendedName>
</protein>
<evidence type="ECO:0000256" key="1">
    <source>
        <dbReference type="ARBA" id="ARBA00010016"/>
    </source>
</evidence>
<evidence type="ECO:0000313" key="4">
    <source>
        <dbReference type="Proteomes" id="UP000434276"/>
    </source>
</evidence>